<dbReference type="GO" id="GO:0005739">
    <property type="term" value="C:mitochondrion"/>
    <property type="evidence" value="ECO:0007669"/>
    <property type="project" value="TreeGrafter"/>
</dbReference>
<evidence type="ECO:0000256" key="4">
    <source>
        <dbReference type="ARBA" id="ARBA00023002"/>
    </source>
</evidence>
<feature type="domain" description="Redoxin" evidence="7">
    <location>
        <begin position="6"/>
        <end position="154"/>
    </location>
</feature>
<gene>
    <name evidence="8" type="ORF">RhiXN_06080</name>
</gene>
<keyword evidence="2" id="KW-0575">Peroxidase</keyword>
<evidence type="ECO:0000313" key="9">
    <source>
        <dbReference type="Proteomes" id="UP000650533"/>
    </source>
</evidence>
<dbReference type="GO" id="GO:0005777">
    <property type="term" value="C:peroxisome"/>
    <property type="evidence" value="ECO:0007669"/>
    <property type="project" value="TreeGrafter"/>
</dbReference>
<evidence type="ECO:0000259" key="7">
    <source>
        <dbReference type="Pfam" id="PF08534"/>
    </source>
</evidence>
<evidence type="ECO:0000256" key="2">
    <source>
        <dbReference type="ARBA" id="ARBA00022559"/>
    </source>
</evidence>
<dbReference type="GO" id="GO:0045454">
    <property type="term" value="P:cell redox homeostasis"/>
    <property type="evidence" value="ECO:0007669"/>
    <property type="project" value="TreeGrafter"/>
</dbReference>
<name>A0A8H8NVY6_9AGAM</name>
<dbReference type="PANTHER" id="PTHR10430">
    <property type="entry name" value="PEROXIREDOXIN"/>
    <property type="match status" value="1"/>
</dbReference>
<dbReference type="GO" id="GO:0034599">
    <property type="term" value="P:cellular response to oxidative stress"/>
    <property type="evidence" value="ECO:0007669"/>
    <property type="project" value="InterPro"/>
</dbReference>
<dbReference type="Gene3D" id="3.40.30.10">
    <property type="entry name" value="Glutaredoxin"/>
    <property type="match status" value="1"/>
</dbReference>
<evidence type="ECO:0000256" key="6">
    <source>
        <dbReference type="PIRSR" id="PIRSR637944-1"/>
    </source>
</evidence>
<dbReference type="Pfam" id="PF08534">
    <property type="entry name" value="Redoxin"/>
    <property type="match status" value="1"/>
</dbReference>
<feature type="active site" description="Cysteine sulfenic acid (-SOH) intermediate" evidence="6">
    <location>
        <position position="58"/>
    </location>
</feature>
<dbReference type="InterPro" id="IPR013740">
    <property type="entry name" value="Redoxin"/>
</dbReference>
<evidence type="ECO:0000256" key="5">
    <source>
        <dbReference type="ARBA" id="ARBA00023284"/>
    </source>
</evidence>
<dbReference type="Proteomes" id="UP000650533">
    <property type="component" value="Chromosome 6"/>
</dbReference>
<evidence type="ECO:0000313" key="8">
    <source>
        <dbReference type="EMBL" id="QRW21091.1"/>
    </source>
</evidence>
<dbReference type="InterPro" id="IPR037944">
    <property type="entry name" value="PRX5-like"/>
</dbReference>
<dbReference type="InterPro" id="IPR036249">
    <property type="entry name" value="Thioredoxin-like_sf"/>
</dbReference>
<comment type="similarity">
    <text evidence="1">Belongs to the peroxiredoxin family. Prx5 subfamily.</text>
</comment>
<protein>
    <submittedName>
        <fullName evidence="8">Redoxin domain-containing protein</fullName>
    </submittedName>
</protein>
<dbReference type="GeneID" id="67028359"/>
<accession>A0A8H8NVY6</accession>
<dbReference type="GO" id="GO:0008379">
    <property type="term" value="F:thioredoxin peroxidase activity"/>
    <property type="evidence" value="ECO:0007669"/>
    <property type="project" value="InterPro"/>
</dbReference>
<dbReference type="SUPFAM" id="SSF52833">
    <property type="entry name" value="Thioredoxin-like"/>
    <property type="match status" value="1"/>
</dbReference>
<organism evidence="8 9">
    <name type="scientific">Rhizoctonia solani</name>
    <dbReference type="NCBI Taxonomy" id="456999"/>
    <lineage>
        <taxon>Eukaryota</taxon>
        <taxon>Fungi</taxon>
        <taxon>Dikarya</taxon>
        <taxon>Basidiomycota</taxon>
        <taxon>Agaricomycotina</taxon>
        <taxon>Agaricomycetes</taxon>
        <taxon>Cantharellales</taxon>
        <taxon>Ceratobasidiaceae</taxon>
        <taxon>Rhizoctonia</taxon>
    </lineage>
</organism>
<evidence type="ECO:0000256" key="3">
    <source>
        <dbReference type="ARBA" id="ARBA00022862"/>
    </source>
</evidence>
<dbReference type="PANTHER" id="PTHR10430:SF16">
    <property type="entry name" value="PEROXIREDOXIN-5, MITOCHONDRIAL"/>
    <property type="match status" value="1"/>
</dbReference>
<keyword evidence="3" id="KW-0049">Antioxidant</keyword>
<dbReference type="GO" id="GO:0042744">
    <property type="term" value="P:hydrogen peroxide catabolic process"/>
    <property type="evidence" value="ECO:0007669"/>
    <property type="project" value="TreeGrafter"/>
</dbReference>
<dbReference type="RefSeq" id="XP_043181328.1">
    <property type="nucleotide sequence ID" value="XM_043325896.1"/>
</dbReference>
<reference evidence="8" key="1">
    <citation type="submission" date="2020-05" db="EMBL/GenBank/DDBJ databases">
        <title>Evolutionary and genomic comparisons of hybrid uninucleate and nonhybrid Rhizoctonia fungi.</title>
        <authorList>
            <person name="Li C."/>
            <person name="Chen X."/>
        </authorList>
    </citation>
    <scope>NUCLEOTIDE SEQUENCE</scope>
    <source>
        <strain evidence="8">AG-1 IA</strain>
    </source>
</reference>
<dbReference type="KEGG" id="rsx:RhiXN_06080"/>
<keyword evidence="4" id="KW-0560">Oxidoreductase</keyword>
<sequence length="163" mass="17370">MSASIKVGDTIPEAEFPTVFWSEELESGAPVVFQAQHKGLGRQKGVVVAVPGAFTPTCHVNHIPAYVKNSQLQDKGVDQSSSSLPMIHLSCRAGAATVLFVTDTYAEWSKKLGLSVDLTGHGLGERTGRYALILDDLKVTKLFVEPNPGAVSNTGAEHILAEL</sequence>
<evidence type="ECO:0000256" key="1">
    <source>
        <dbReference type="ARBA" id="ARBA00010505"/>
    </source>
</evidence>
<proteinExistence type="inferred from homology"/>
<dbReference type="AlphaFoldDB" id="A0A8H8NVY6"/>
<dbReference type="EMBL" id="CP059663">
    <property type="protein sequence ID" value="QRW21091.1"/>
    <property type="molecule type" value="Genomic_DNA"/>
</dbReference>
<keyword evidence="5" id="KW-0676">Redox-active center</keyword>